<evidence type="ECO:0000256" key="6">
    <source>
        <dbReference type="ARBA" id="ARBA00012180"/>
    </source>
</evidence>
<evidence type="ECO:0000256" key="8">
    <source>
        <dbReference type="ARBA" id="ARBA00022490"/>
    </source>
</evidence>
<keyword evidence="19" id="KW-1185">Reference proteome</keyword>
<comment type="function">
    <text evidence="3 14 16">Endonuclease that specifically degrades the RNA of RNA-DNA hybrids.</text>
</comment>
<dbReference type="Proteomes" id="UP001314796">
    <property type="component" value="Unassembled WGS sequence"/>
</dbReference>
<evidence type="ECO:0000256" key="3">
    <source>
        <dbReference type="ARBA" id="ARBA00004065"/>
    </source>
</evidence>
<evidence type="ECO:0000313" key="19">
    <source>
        <dbReference type="Proteomes" id="UP001314796"/>
    </source>
</evidence>
<evidence type="ECO:0000256" key="4">
    <source>
        <dbReference type="ARBA" id="ARBA00004496"/>
    </source>
</evidence>
<dbReference type="InterPro" id="IPR012337">
    <property type="entry name" value="RNaseH-like_sf"/>
</dbReference>
<protein>
    <recommendedName>
        <fullName evidence="7 14">Ribonuclease HII</fullName>
        <shortName evidence="14">RNase HII</shortName>
        <ecNumber evidence="6 14">3.1.26.4</ecNumber>
    </recommendedName>
</protein>
<organism evidence="18 19">
    <name type="scientific">Alkaliphilus hydrothermalis</name>
    <dbReference type="NCBI Taxonomy" id="1482730"/>
    <lineage>
        <taxon>Bacteria</taxon>
        <taxon>Bacillati</taxon>
        <taxon>Bacillota</taxon>
        <taxon>Clostridia</taxon>
        <taxon>Peptostreptococcales</taxon>
        <taxon>Natronincolaceae</taxon>
        <taxon>Alkaliphilus</taxon>
    </lineage>
</organism>
<keyword evidence="12 14" id="KW-0378">Hydrolase</keyword>
<accession>A0ABS2NL35</accession>
<feature type="binding site" evidence="15">
    <location>
        <position position="120"/>
    </location>
    <ligand>
        <name>a divalent metal cation</name>
        <dbReference type="ChEBI" id="CHEBI:60240"/>
    </ligand>
</feature>
<feature type="domain" description="RNase H type-2" evidence="17">
    <location>
        <begin position="16"/>
        <end position="205"/>
    </location>
</feature>
<keyword evidence="11 14" id="KW-0255">Endonuclease</keyword>
<dbReference type="PROSITE" id="PS51975">
    <property type="entry name" value="RNASE_H_2"/>
    <property type="match status" value="1"/>
</dbReference>
<dbReference type="EC" id="3.1.26.4" evidence="6 14"/>
<dbReference type="HAMAP" id="MF_00052_B">
    <property type="entry name" value="RNase_HII_B"/>
    <property type="match status" value="1"/>
</dbReference>
<keyword evidence="10 14" id="KW-0479">Metal-binding</keyword>
<dbReference type="SUPFAM" id="SSF53098">
    <property type="entry name" value="Ribonuclease H-like"/>
    <property type="match status" value="1"/>
</dbReference>
<reference evidence="18 19" key="1">
    <citation type="submission" date="2021-01" db="EMBL/GenBank/DDBJ databases">
        <title>Genomic Encyclopedia of Type Strains, Phase IV (KMG-IV): sequencing the most valuable type-strain genomes for metagenomic binning, comparative biology and taxonomic classification.</title>
        <authorList>
            <person name="Goeker M."/>
        </authorList>
    </citation>
    <scope>NUCLEOTIDE SEQUENCE [LARGE SCALE GENOMIC DNA]</scope>
    <source>
        <strain evidence="18 19">DSM 25890</strain>
    </source>
</reference>
<dbReference type="EMBL" id="JAFBEE010000001">
    <property type="protein sequence ID" value="MBM7613639.1"/>
    <property type="molecule type" value="Genomic_DNA"/>
</dbReference>
<keyword evidence="13 14" id="KW-0464">Manganese</keyword>
<comment type="caution">
    <text evidence="14">Lacks conserved residue(s) required for the propagation of feature annotation.</text>
</comment>
<evidence type="ECO:0000256" key="1">
    <source>
        <dbReference type="ARBA" id="ARBA00000077"/>
    </source>
</evidence>
<evidence type="ECO:0000256" key="12">
    <source>
        <dbReference type="ARBA" id="ARBA00022801"/>
    </source>
</evidence>
<keyword evidence="9 14" id="KW-0540">Nuclease</keyword>
<comment type="caution">
    <text evidence="18">The sequence shown here is derived from an EMBL/GenBank/DDBJ whole genome shotgun (WGS) entry which is preliminary data.</text>
</comment>
<dbReference type="PANTHER" id="PTHR10954">
    <property type="entry name" value="RIBONUCLEASE H2 SUBUNIT A"/>
    <property type="match status" value="1"/>
</dbReference>
<sequence>MSNLELEQQLWDFGHDLIACCDEVGRGCLFGSVLAASVIMPKNLIIEGVRDSKKLSAKKRETLYEIIKEEAIAIGVGTVSARIIDEINIKNATRLAMKKAIASLKDKEGNIITPDFLLIDAEEVDLKTPQKAIIKGDDTSHGIACASIVAKVIRDRMCLKWAEEYPLYGIEQHKGYGTKLHKEALITYGPSDLHRRSFLKKIIAV</sequence>
<dbReference type="CDD" id="cd07182">
    <property type="entry name" value="RNase_HII_bacteria_HII_like"/>
    <property type="match status" value="1"/>
</dbReference>
<evidence type="ECO:0000256" key="7">
    <source>
        <dbReference type="ARBA" id="ARBA00019179"/>
    </source>
</evidence>
<dbReference type="InterPro" id="IPR022898">
    <property type="entry name" value="RNase_HII"/>
</dbReference>
<dbReference type="InterPro" id="IPR001352">
    <property type="entry name" value="RNase_HII/HIII"/>
</dbReference>
<dbReference type="GO" id="GO:0004523">
    <property type="term" value="F:RNA-DNA hybrid ribonuclease activity"/>
    <property type="evidence" value="ECO:0007669"/>
    <property type="project" value="UniProtKB-EC"/>
</dbReference>
<evidence type="ECO:0000256" key="11">
    <source>
        <dbReference type="ARBA" id="ARBA00022759"/>
    </source>
</evidence>
<dbReference type="InterPro" id="IPR036397">
    <property type="entry name" value="RNaseH_sf"/>
</dbReference>
<comment type="subcellular location">
    <subcellularLocation>
        <location evidence="4 14">Cytoplasm</location>
    </subcellularLocation>
</comment>
<evidence type="ECO:0000256" key="16">
    <source>
        <dbReference type="RuleBase" id="RU003515"/>
    </source>
</evidence>
<dbReference type="Gene3D" id="3.30.420.10">
    <property type="entry name" value="Ribonuclease H-like superfamily/Ribonuclease H"/>
    <property type="match status" value="1"/>
</dbReference>
<dbReference type="NCBIfam" id="NF000595">
    <property type="entry name" value="PRK00015.1-3"/>
    <property type="match status" value="1"/>
</dbReference>
<evidence type="ECO:0000256" key="15">
    <source>
        <dbReference type="PROSITE-ProRule" id="PRU01319"/>
    </source>
</evidence>
<evidence type="ECO:0000256" key="13">
    <source>
        <dbReference type="ARBA" id="ARBA00023211"/>
    </source>
</evidence>
<name>A0ABS2NL35_9FIRM</name>
<comment type="similarity">
    <text evidence="5 14 16">Belongs to the RNase HII family.</text>
</comment>
<dbReference type="Pfam" id="PF01351">
    <property type="entry name" value="RNase_HII"/>
    <property type="match status" value="1"/>
</dbReference>
<dbReference type="InterPro" id="IPR024567">
    <property type="entry name" value="RNase_HII/HIII_dom"/>
</dbReference>
<evidence type="ECO:0000256" key="14">
    <source>
        <dbReference type="HAMAP-Rule" id="MF_00052"/>
    </source>
</evidence>
<proteinExistence type="inferred from homology"/>
<evidence type="ECO:0000256" key="9">
    <source>
        <dbReference type="ARBA" id="ARBA00022722"/>
    </source>
</evidence>
<evidence type="ECO:0000256" key="10">
    <source>
        <dbReference type="ARBA" id="ARBA00022723"/>
    </source>
</evidence>
<evidence type="ECO:0000313" key="18">
    <source>
        <dbReference type="EMBL" id="MBM7613639.1"/>
    </source>
</evidence>
<comment type="cofactor">
    <cofactor evidence="14 15">
        <name>Mn(2+)</name>
        <dbReference type="ChEBI" id="CHEBI:29035"/>
    </cofactor>
    <cofactor evidence="14 15">
        <name>Mg(2+)</name>
        <dbReference type="ChEBI" id="CHEBI:18420"/>
    </cofactor>
    <text evidence="14 15">Manganese or magnesium. Binds 1 divalent metal ion per monomer in the absence of substrate. May bind a second metal ion after substrate binding.</text>
</comment>
<gene>
    <name evidence="14" type="primary">rnhB</name>
    <name evidence="18" type="ORF">JOC73_000147</name>
</gene>
<comment type="cofactor">
    <cofactor evidence="2">
        <name>Mg(2+)</name>
        <dbReference type="ChEBI" id="CHEBI:18420"/>
    </cofactor>
</comment>
<evidence type="ECO:0000259" key="17">
    <source>
        <dbReference type="PROSITE" id="PS51975"/>
    </source>
</evidence>
<dbReference type="PANTHER" id="PTHR10954:SF18">
    <property type="entry name" value="RIBONUCLEASE HII"/>
    <property type="match status" value="1"/>
</dbReference>
<evidence type="ECO:0000256" key="2">
    <source>
        <dbReference type="ARBA" id="ARBA00001946"/>
    </source>
</evidence>
<comment type="catalytic activity">
    <reaction evidence="1 14 15 16">
        <text>Endonucleolytic cleavage to 5'-phosphomonoester.</text>
        <dbReference type="EC" id="3.1.26.4"/>
    </reaction>
</comment>
<keyword evidence="8 14" id="KW-0963">Cytoplasm</keyword>
<feature type="binding site" evidence="14 15">
    <location>
        <position position="23"/>
    </location>
    <ligand>
        <name>a divalent metal cation</name>
        <dbReference type="ChEBI" id="CHEBI:60240"/>
    </ligand>
</feature>
<feature type="binding site" evidence="14 15">
    <location>
        <position position="22"/>
    </location>
    <ligand>
        <name>a divalent metal cation</name>
        <dbReference type="ChEBI" id="CHEBI:60240"/>
    </ligand>
</feature>
<evidence type="ECO:0000256" key="5">
    <source>
        <dbReference type="ARBA" id="ARBA00007383"/>
    </source>
</evidence>
<dbReference type="RefSeq" id="WP_204399924.1">
    <property type="nucleotide sequence ID" value="NZ_JAFBEE010000001.1"/>
</dbReference>